<accession>A0A1X7LN78</accession>
<evidence type="ECO:0000313" key="1">
    <source>
        <dbReference type="EMBL" id="SMG55318.1"/>
    </source>
</evidence>
<reference evidence="2" key="1">
    <citation type="submission" date="2017-04" db="EMBL/GenBank/DDBJ databases">
        <authorList>
            <person name="Varghese N."/>
            <person name="Submissions S."/>
        </authorList>
    </citation>
    <scope>NUCLEOTIDE SEQUENCE [LARGE SCALE GENOMIC DNA]</scope>
    <source>
        <strain evidence="2">LMG 29540</strain>
    </source>
</reference>
<organism evidence="1 2">
    <name type="scientific">Paraburkholderia susongensis</name>
    <dbReference type="NCBI Taxonomy" id="1515439"/>
    <lineage>
        <taxon>Bacteria</taxon>
        <taxon>Pseudomonadati</taxon>
        <taxon>Pseudomonadota</taxon>
        <taxon>Betaproteobacteria</taxon>
        <taxon>Burkholderiales</taxon>
        <taxon>Burkholderiaceae</taxon>
        <taxon>Paraburkholderia</taxon>
    </lineage>
</organism>
<sequence length="68" mass="7346">MKATVIIKDLPRCAGDASHEKTLTVEQMKTLRGGRSVVVTVDGNGTGHVDDWDINTAIFEGRISGTYL</sequence>
<dbReference type="Proteomes" id="UP000193228">
    <property type="component" value="Unassembled WGS sequence"/>
</dbReference>
<dbReference type="OrthoDB" id="8759368at2"/>
<protein>
    <submittedName>
        <fullName evidence="1">Uncharacterized protein</fullName>
    </submittedName>
</protein>
<dbReference type="EMBL" id="FXAT01000007">
    <property type="protein sequence ID" value="SMG55318.1"/>
    <property type="molecule type" value="Genomic_DNA"/>
</dbReference>
<keyword evidence="2" id="KW-1185">Reference proteome</keyword>
<gene>
    <name evidence="1" type="ORF">SAMN06265784_107203</name>
</gene>
<dbReference type="AlphaFoldDB" id="A0A1X7LN78"/>
<dbReference type="RefSeq" id="WP_085486894.1">
    <property type="nucleotide sequence ID" value="NZ_FXAT01000007.1"/>
</dbReference>
<proteinExistence type="predicted"/>
<name>A0A1X7LN78_9BURK</name>
<evidence type="ECO:0000313" key="2">
    <source>
        <dbReference type="Proteomes" id="UP000193228"/>
    </source>
</evidence>